<dbReference type="Proteomes" id="UP000790347">
    <property type="component" value="Unassembled WGS sequence"/>
</dbReference>
<reference evidence="1" key="2">
    <citation type="journal article" date="2022" name="Res Sq">
        <title>Comparative Genomics Reveals Insights into the Divergent Evolution of Astigmatic Mites and Household Pest Adaptations.</title>
        <authorList>
            <person name="Xiong Q."/>
            <person name="Wan A.T.-Y."/>
            <person name="Liu X.-Y."/>
            <person name="Fung C.S.-H."/>
            <person name="Xiao X."/>
            <person name="Malainual N."/>
            <person name="Hou J."/>
            <person name="Wang L."/>
            <person name="Wang M."/>
            <person name="Yang K."/>
            <person name="Cui Y."/>
            <person name="Leung E."/>
            <person name="Nong W."/>
            <person name="Shin S.-K."/>
            <person name="Au S."/>
            <person name="Jeong K.Y."/>
            <person name="Chew F.T."/>
            <person name="Hui J."/>
            <person name="Leung T.F."/>
            <person name="Tungtrongchitr A."/>
            <person name="Zhong N."/>
            <person name="Liu Z."/>
            <person name="Tsui S."/>
        </authorList>
    </citation>
    <scope>NUCLEOTIDE SEQUENCE</scope>
    <source>
        <strain evidence="1">Derf</strain>
        <tissue evidence="1">Whole organism</tissue>
    </source>
</reference>
<evidence type="ECO:0000313" key="1">
    <source>
        <dbReference type="EMBL" id="KAH9515795.1"/>
    </source>
</evidence>
<dbReference type="AlphaFoldDB" id="A0A922I1M3"/>
<accession>A0A922I1M3</accession>
<evidence type="ECO:0000313" key="2">
    <source>
        <dbReference type="Proteomes" id="UP000790347"/>
    </source>
</evidence>
<sequence>MPINLNEHNFYEERILVSKNLMGLANIQQARSVTGVVQVDKMDNPTDYLLFIRTLNLALNITRSIFGKLVAERSKFYKFCTRHNESFAFNNVIKYNGSNIKSWISTVRAAFLTCGKSHFLENEIQPDNEEYYDYQLLINFRKHARFSHRHSRSK</sequence>
<name>A0A922I1M3_DERFA</name>
<dbReference type="EMBL" id="ASGP02000003">
    <property type="protein sequence ID" value="KAH9515795.1"/>
    <property type="molecule type" value="Genomic_DNA"/>
</dbReference>
<keyword evidence="2" id="KW-1185">Reference proteome</keyword>
<proteinExistence type="predicted"/>
<protein>
    <submittedName>
        <fullName evidence="1">Uncharacterized protein</fullName>
    </submittedName>
</protein>
<gene>
    <name evidence="1" type="ORF">DERF_006572</name>
</gene>
<organism evidence="1 2">
    <name type="scientific">Dermatophagoides farinae</name>
    <name type="common">American house dust mite</name>
    <dbReference type="NCBI Taxonomy" id="6954"/>
    <lineage>
        <taxon>Eukaryota</taxon>
        <taxon>Metazoa</taxon>
        <taxon>Ecdysozoa</taxon>
        <taxon>Arthropoda</taxon>
        <taxon>Chelicerata</taxon>
        <taxon>Arachnida</taxon>
        <taxon>Acari</taxon>
        <taxon>Acariformes</taxon>
        <taxon>Sarcoptiformes</taxon>
        <taxon>Astigmata</taxon>
        <taxon>Psoroptidia</taxon>
        <taxon>Analgoidea</taxon>
        <taxon>Pyroglyphidae</taxon>
        <taxon>Dermatophagoidinae</taxon>
        <taxon>Dermatophagoides</taxon>
    </lineage>
</organism>
<reference evidence="1" key="1">
    <citation type="submission" date="2013-05" db="EMBL/GenBank/DDBJ databases">
        <authorList>
            <person name="Yim A.K.Y."/>
            <person name="Chan T.F."/>
            <person name="Ji K.M."/>
            <person name="Liu X.Y."/>
            <person name="Zhou J.W."/>
            <person name="Li R.Q."/>
            <person name="Yang K.Y."/>
            <person name="Li J."/>
            <person name="Li M."/>
            <person name="Law P.T.W."/>
            <person name="Wu Y.L."/>
            <person name="Cai Z.L."/>
            <person name="Qin H."/>
            <person name="Bao Y."/>
            <person name="Leung R.K.K."/>
            <person name="Ng P.K.S."/>
            <person name="Zou J."/>
            <person name="Zhong X.J."/>
            <person name="Ran P.X."/>
            <person name="Zhong N.S."/>
            <person name="Liu Z.G."/>
            <person name="Tsui S.K.W."/>
        </authorList>
    </citation>
    <scope>NUCLEOTIDE SEQUENCE</scope>
    <source>
        <strain evidence="1">Derf</strain>
        <tissue evidence="1">Whole organism</tissue>
    </source>
</reference>
<comment type="caution">
    <text evidence="1">The sequence shown here is derived from an EMBL/GenBank/DDBJ whole genome shotgun (WGS) entry which is preliminary data.</text>
</comment>